<dbReference type="Gene3D" id="1.20.1280.50">
    <property type="match status" value="1"/>
</dbReference>
<dbReference type="InterPro" id="IPR001810">
    <property type="entry name" value="F-box_dom"/>
</dbReference>
<dbReference type="InterPro" id="IPR032675">
    <property type="entry name" value="LRR_dom_sf"/>
</dbReference>
<evidence type="ECO:0000259" key="1">
    <source>
        <dbReference type="PROSITE" id="PS50181"/>
    </source>
</evidence>
<sequence length="469" mass="52919">MEDLPDALLGEIIKRLTSTSDLNSFSLVSKNLYTVEAELRDAIRVGCGICPVTVALPSIGSRFSNLCKVEFNYSGWKSDHGMQLDNQGLHVLSSCCPSLTDMILSFCLFIDDSGLGFPSILQEAGVSQGVSTAEWLEYLGRVGSLEELVVKYCEKICQYDLLKFGPGWMKLQKFEFQLKGWHNIFDPRDPSYVPNYQYRYDFLCEHLKDLTLAKIVTQPEIGLRYLLRKCKALENLRLHYVLVLSDNDMITLIHSCSNLRSISLRFEPLFNERPEGRVFSTPLTDESLKALALRCPMLQTVELIFAACEPIFPSEIGFTQEGFLMLIKSCPIRDLILCGANFFNDEGMKALSSARYLDTLELMDCVAVTDVGMRLLAHAPRLTNLTLRQCDCFTDNGVGEVVRAHKLESLIVEGCSRVSGVLTFYRFSVVWLEISACLMERFGFCEDEIIENIPIALSVMLLKRYCHDG</sequence>
<dbReference type="OrthoDB" id="681583at2759"/>
<dbReference type="PANTHER" id="PTHR13318">
    <property type="entry name" value="PARTNER OF PAIRED, ISOFORM B-RELATED"/>
    <property type="match status" value="1"/>
</dbReference>
<dbReference type="FunFam" id="1.20.1280.50:FF:000023">
    <property type="entry name" value="F-box/LRR-repeat protein 4"/>
    <property type="match status" value="1"/>
</dbReference>
<feature type="domain" description="F-box" evidence="1">
    <location>
        <begin position="1"/>
        <end position="35"/>
    </location>
</feature>
<evidence type="ECO:0000313" key="2">
    <source>
        <dbReference type="EMBL" id="KAF8710065.1"/>
    </source>
</evidence>
<organism evidence="2 3">
    <name type="scientific">Digitaria exilis</name>
    <dbReference type="NCBI Taxonomy" id="1010633"/>
    <lineage>
        <taxon>Eukaryota</taxon>
        <taxon>Viridiplantae</taxon>
        <taxon>Streptophyta</taxon>
        <taxon>Embryophyta</taxon>
        <taxon>Tracheophyta</taxon>
        <taxon>Spermatophyta</taxon>
        <taxon>Magnoliopsida</taxon>
        <taxon>Liliopsida</taxon>
        <taxon>Poales</taxon>
        <taxon>Poaceae</taxon>
        <taxon>PACMAD clade</taxon>
        <taxon>Panicoideae</taxon>
        <taxon>Panicodae</taxon>
        <taxon>Paniceae</taxon>
        <taxon>Anthephorinae</taxon>
        <taxon>Digitaria</taxon>
    </lineage>
</organism>
<dbReference type="Proteomes" id="UP000636709">
    <property type="component" value="Unassembled WGS sequence"/>
</dbReference>
<dbReference type="GO" id="GO:0031146">
    <property type="term" value="P:SCF-dependent proteasomal ubiquitin-dependent protein catabolic process"/>
    <property type="evidence" value="ECO:0007669"/>
    <property type="project" value="TreeGrafter"/>
</dbReference>
<dbReference type="PROSITE" id="PS50181">
    <property type="entry name" value="FBOX"/>
    <property type="match status" value="1"/>
</dbReference>
<evidence type="ECO:0000313" key="3">
    <source>
        <dbReference type="Proteomes" id="UP000636709"/>
    </source>
</evidence>
<dbReference type="CDD" id="cd22159">
    <property type="entry name" value="F-box_AtTIR1-like"/>
    <property type="match status" value="1"/>
</dbReference>
<dbReference type="EMBL" id="JACEFO010001754">
    <property type="protein sequence ID" value="KAF8710065.1"/>
    <property type="molecule type" value="Genomic_DNA"/>
</dbReference>
<gene>
    <name evidence="2" type="ORF">HU200_029793</name>
</gene>
<dbReference type="PANTHER" id="PTHR13318:SF216">
    <property type="entry name" value="F-BOX DOMAIN CONTAINING PROTEIN"/>
    <property type="match status" value="1"/>
</dbReference>
<dbReference type="GO" id="GO:0019005">
    <property type="term" value="C:SCF ubiquitin ligase complex"/>
    <property type="evidence" value="ECO:0007669"/>
    <property type="project" value="TreeGrafter"/>
</dbReference>
<comment type="caution">
    <text evidence="2">The sequence shown here is derived from an EMBL/GenBank/DDBJ whole genome shotgun (WGS) entry which is preliminary data.</text>
</comment>
<name>A0A835BT60_9POAL</name>
<dbReference type="AlphaFoldDB" id="A0A835BT60"/>
<keyword evidence="3" id="KW-1185">Reference proteome</keyword>
<proteinExistence type="predicted"/>
<accession>A0A835BT60</accession>
<dbReference type="SUPFAM" id="SSF52047">
    <property type="entry name" value="RNI-like"/>
    <property type="match status" value="1"/>
</dbReference>
<protein>
    <recommendedName>
        <fullName evidence="1">F-box domain-containing protein</fullName>
    </recommendedName>
</protein>
<reference evidence="2" key="1">
    <citation type="submission" date="2020-07" db="EMBL/GenBank/DDBJ databases">
        <title>Genome sequence and genetic diversity analysis of an under-domesticated orphan crop, white fonio (Digitaria exilis).</title>
        <authorList>
            <person name="Bennetzen J.L."/>
            <person name="Chen S."/>
            <person name="Ma X."/>
            <person name="Wang X."/>
            <person name="Yssel A.E.J."/>
            <person name="Chaluvadi S.R."/>
            <person name="Johnson M."/>
            <person name="Gangashetty P."/>
            <person name="Hamidou F."/>
            <person name="Sanogo M.D."/>
            <person name="Zwaenepoel A."/>
            <person name="Wallace J."/>
            <person name="Van De Peer Y."/>
            <person name="Van Deynze A."/>
        </authorList>
    </citation>
    <scope>NUCLEOTIDE SEQUENCE</scope>
    <source>
        <tissue evidence="2">Leaves</tissue>
    </source>
</reference>
<dbReference type="Pfam" id="PF00646">
    <property type="entry name" value="F-box"/>
    <property type="match status" value="1"/>
</dbReference>
<dbReference type="Gene3D" id="3.80.10.10">
    <property type="entry name" value="Ribonuclease Inhibitor"/>
    <property type="match status" value="1"/>
</dbReference>